<dbReference type="EMBL" id="BDSP01000131">
    <property type="protein sequence ID" value="GAX18553.1"/>
    <property type="molecule type" value="Genomic_DNA"/>
</dbReference>
<keyword evidence="2" id="KW-0732">Signal</keyword>
<gene>
    <name evidence="3" type="ORF">FisN_10Hh246</name>
</gene>
<protein>
    <submittedName>
        <fullName evidence="3">Uncharacterized protein</fullName>
    </submittedName>
</protein>
<organism evidence="3 4">
    <name type="scientific">Fistulifera solaris</name>
    <name type="common">Oleaginous diatom</name>
    <dbReference type="NCBI Taxonomy" id="1519565"/>
    <lineage>
        <taxon>Eukaryota</taxon>
        <taxon>Sar</taxon>
        <taxon>Stramenopiles</taxon>
        <taxon>Ochrophyta</taxon>
        <taxon>Bacillariophyta</taxon>
        <taxon>Bacillariophyceae</taxon>
        <taxon>Bacillariophycidae</taxon>
        <taxon>Naviculales</taxon>
        <taxon>Naviculaceae</taxon>
        <taxon>Fistulifera</taxon>
    </lineage>
</organism>
<accession>A0A1Z5JWY7</accession>
<dbReference type="InParanoid" id="A0A1Z5JWY7"/>
<evidence type="ECO:0000256" key="2">
    <source>
        <dbReference type="SAM" id="SignalP"/>
    </source>
</evidence>
<feature type="signal peptide" evidence="2">
    <location>
        <begin position="1"/>
        <end position="17"/>
    </location>
</feature>
<reference evidence="3 4" key="1">
    <citation type="journal article" date="2015" name="Plant Cell">
        <title>Oil accumulation by the oleaginous diatom Fistulifera solaris as revealed by the genome and transcriptome.</title>
        <authorList>
            <person name="Tanaka T."/>
            <person name="Maeda Y."/>
            <person name="Veluchamy A."/>
            <person name="Tanaka M."/>
            <person name="Abida H."/>
            <person name="Marechal E."/>
            <person name="Bowler C."/>
            <person name="Muto M."/>
            <person name="Sunaga Y."/>
            <person name="Tanaka M."/>
            <person name="Yoshino T."/>
            <person name="Taniguchi T."/>
            <person name="Fukuda Y."/>
            <person name="Nemoto M."/>
            <person name="Matsumoto M."/>
            <person name="Wong P.S."/>
            <person name="Aburatani S."/>
            <person name="Fujibuchi W."/>
        </authorList>
    </citation>
    <scope>NUCLEOTIDE SEQUENCE [LARGE SCALE GENOMIC DNA]</scope>
    <source>
        <strain evidence="3 4">JPCC DA0580</strain>
    </source>
</reference>
<feature type="chain" id="PRO_5013120137" evidence="2">
    <location>
        <begin position="18"/>
        <end position="261"/>
    </location>
</feature>
<keyword evidence="4" id="KW-1185">Reference proteome</keyword>
<evidence type="ECO:0000256" key="1">
    <source>
        <dbReference type="SAM" id="MobiDB-lite"/>
    </source>
</evidence>
<evidence type="ECO:0000313" key="3">
    <source>
        <dbReference type="EMBL" id="GAX18553.1"/>
    </source>
</evidence>
<evidence type="ECO:0000313" key="4">
    <source>
        <dbReference type="Proteomes" id="UP000198406"/>
    </source>
</evidence>
<dbReference type="AlphaFoldDB" id="A0A1Z5JWY7"/>
<proteinExistence type="predicted"/>
<comment type="caution">
    <text evidence="3">The sequence shown here is derived from an EMBL/GenBank/DDBJ whole genome shotgun (WGS) entry which is preliminary data.</text>
</comment>
<feature type="region of interest" description="Disordered" evidence="1">
    <location>
        <begin position="37"/>
        <end position="69"/>
    </location>
</feature>
<dbReference type="OrthoDB" id="49485at2759"/>
<name>A0A1Z5JWY7_FISSO</name>
<sequence>MKTSLLFVSFWAVTTTAFSPSPVTTFNKKASPWILEAKKKNGKSKGSSVPAKTSKGFGSKPKAEMIRPSPEEAARNLLSYRLSLEAKLRTKKNIGPQPASKVFAKLPSRDPFKEERIARSLLASRLALQASIRSKIVEDVGPKPTPKMAIELPPRDPVKDEMNARSLLASRLTFEKVAAETKRKREQEKRQRGILSHRLAIQSKAWEVERAKLEAAAALRKARQQPKAPQEEQILANKYKAIECIEERAFTILMDLGMVGA</sequence>
<dbReference type="Proteomes" id="UP000198406">
    <property type="component" value="Unassembled WGS sequence"/>
</dbReference>